<protein>
    <recommendedName>
        <fullName evidence="4">DNA/RNA-binding protein Alba-like domain-containing protein</fullName>
    </recommendedName>
</protein>
<evidence type="ECO:0000313" key="2">
    <source>
        <dbReference type="EMBL" id="KAL1902954.1"/>
    </source>
</evidence>
<reference evidence="2 3" key="1">
    <citation type="journal article" date="2024" name="IMA Fungus">
        <title>IMA Genome - F19 : A genome assembly and annotation guide to empower mycologists, including annotated draft genome sequences of Ceratocystis pirilliformis, Diaporthe australafricana, Fusarium ophioides, Paecilomyces lecythidis, and Sporothrix stenoceras.</title>
        <authorList>
            <person name="Aylward J."/>
            <person name="Wilson A.M."/>
            <person name="Visagie C.M."/>
            <person name="Spraker J."/>
            <person name="Barnes I."/>
            <person name="Buitendag C."/>
            <person name="Ceriani C."/>
            <person name="Del Mar Angel L."/>
            <person name="du Plessis D."/>
            <person name="Fuchs T."/>
            <person name="Gasser K."/>
            <person name="Kramer D."/>
            <person name="Li W."/>
            <person name="Munsamy K."/>
            <person name="Piso A."/>
            <person name="Price J.L."/>
            <person name="Sonnekus B."/>
            <person name="Thomas C."/>
            <person name="van der Nest A."/>
            <person name="van Dijk A."/>
            <person name="van Heerden A."/>
            <person name="van Vuuren N."/>
            <person name="Yilmaz N."/>
            <person name="Duong T.A."/>
            <person name="van der Merwe N.A."/>
            <person name="Wingfield M.J."/>
            <person name="Wingfield B.D."/>
        </authorList>
    </citation>
    <scope>NUCLEOTIDE SEQUENCE [LARGE SCALE GENOMIC DNA]</scope>
    <source>
        <strain evidence="2 3">CMW 5346</strain>
    </source>
</reference>
<accession>A0ABR3ZRY0</accession>
<dbReference type="EMBL" id="JAWCUI010000003">
    <property type="protein sequence ID" value="KAL1902954.1"/>
    <property type="molecule type" value="Genomic_DNA"/>
</dbReference>
<feature type="compositionally biased region" description="Low complexity" evidence="1">
    <location>
        <begin position="81"/>
        <end position="93"/>
    </location>
</feature>
<evidence type="ECO:0008006" key="4">
    <source>
        <dbReference type="Google" id="ProtNLM"/>
    </source>
</evidence>
<organism evidence="2 3">
    <name type="scientific">Sporothrix stenoceras</name>
    <dbReference type="NCBI Taxonomy" id="5173"/>
    <lineage>
        <taxon>Eukaryota</taxon>
        <taxon>Fungi</taxon>
        <taxon>Dikarya</taxon>
        <taxon>Ascomycota</taxon>
        <taxon>Pezizomycotina</taxon>
        <taxon>Sordariomycetes</taxon>
        <taxon>Sordariomycetidae</taxon>
        <taxon>Ophiostomatales</taxon>
        <taxon>Ophiostomataceae</taxon>
        <taxon>Sporothrix</taxon>
    </lineage>
</organism>
<comment type="caution">
    <text evidence="2">The sequence shown here is derived from an EMBL/GenBank/DDBJ whole genome shotgun (WGS) entry which is preliminary data.</text>
</comment>
<keyword evidence="3" id="KW-1185">Reference proteome</keyword>
<gene>
    <name evidence="2" type="ORF">Sste5346_000866</name>
</gene>
<name>A0ABR3ZRY0_9PEZI</name>
<evidence type="ECO:0000313" key="3">
    <source>
        <dbReference type="Proteomes" id="UP001583186"/>
    </source>
</evidence>
<proteinExistence type="predicted"/>
<sequence>MGPNKRHAAAVPSVQQQNEKKQKTATSAPLSTPKPAKPTAMTAGSSTVVPATPGAAVDPAAKRKQQQSPAKEPRPEKRPKTTQTEKTTSKKQSPNQPAQKQPEPISLPLEPHAAILKELESKYDVRTLSVISSSKMEKRINSVLSHIEGKPADTGAQDGQTTASSASRPGIVLLHCRVADTNKMISIAEIVKQRIREGRFSKETAGADGAAKKKGKKGSKLSKTAWYQYNRIYDVSVPKEAGDAPVSGADEEDDGFAPAVHRLDEALKGKNDSNRQITTYMSIILSRTPVVELQKNLEISVQTSIDPLEVEFEQWVART</sequence>
<dbReference type="Proteomes" id="UP001583186">
    <property type="component" value="Unassembled WGS sequence"/>
</dbReference>
<feature type="region of interest" description="Disordered" evidence="1">
    <location>
        <begin position="1"/>
        <end position="108"/>
    </location>
</feature>
<evidence type="ECO:0000256" key="1">
    <source>
        <dbReference type="SAM" id="MobiDB-lite"/>
    </source>
</evidence>